<organism evidence="1 2">
    <name type="scientific">Candidatus Woesebacteria bacterium GW2011_GWB1_38_8b</name>
    <dbReference type="NCBI Taxonomy" id="1618571"/>
    <lineage>
        <taxon>Bacteria</taxon>
        <taxon>Candidatus Woeseibacteriota</taxon>
    </lineage>
</organism>
<proteinExistence type="predicted"/>
<evidence type="ECO:0000313" key="2">
    <source>
        <dbReference type="Proteomes" id="UP000033944"/>
    </source>
</evidence>
<dbReference type="Proteomes" id="UP000033944">
    <property type="component" value="Unassembled WGS sequence"/>
</dbReference>
<dbReference type="AlphaFoldDB" id="A0A0G0L536"/>
<accession>A0A0G0L536</accession>
<comment type="caution">
    <text evidence="1">The sequence shown here is derived from an EMBL/GenBank/DDBJ whole genome shotgun (WGS) entry which is preliminary data.</text>
</comment>
<reference evidence="1 2" key="1">
    <citation type="journal article" date="2015" name="Nature">
        <title>rRNA introns, odd ribosomes, and small enigmatic genomes across a large radiation of phyla.</title>
        <authorList>
            <person name="Brown C.T."/>
            <person name="Hug L.A."/>
            <person name="Thomas B.C."/>
            <person name="Sharon I."/>
            <person name="Castelle C.J."/>
            <person name="Singh A."/>
            <person name="Wilkins M.J."/>
            <person name="Williams K.H."/>
            <person name="Banfield J.F."/>
        </authorList>
    </citation>
    <scope>NUCLEOTIDE SEQUENCE [LARGE SCALE GENOMIC DNA]</scope>
</reference>
<evidence type="ECO:0000313" key="1">
    <source>
        <dbReference type="EMBL" id="KKQ86122.1"/>
    </source>
</evidence>
<sequence>MAKKAVSMLLFLVIVTVFVAIVFSGAFARGILNPQVGFWGVP</sequence>
<name>A0A0G0L536_9BACT</name>
<dbReference type="EMBL" id="LBVN01000031">
    <property type="protein sequence ID" value="KKQ86122.1"/>
    <property type="molecule type" value="Genomic_DNA"/>
</dbReference>
<protein>
    <submittedName>
        <fullName evidence="1">Uncharacterized protein</fullName>
    </submittedName>
</protein>
<gene>
    <name evidence="1" type="ORF">UT10_C0031G0004</name>
</gene>